<dbReference type="RefSeq" id="WP_155308379.1">
    <property type="nucleotide sequence ID" value="NZ_AP021876.1"/>
</dbReference>
<feature type="domain" description="Electron transfer flavoprotein alpha/beta-subunit N-terminal" evidence="2">
    <location>
        <begin position="23"/>
        <end position="209"/>
    </location>
</feature>
<dbReference type="AlphaFoldDB" id="A0A5K7ZM20"/>
<dbReference type="KEGG" id="dov:DSCO28_00460"/>
<dbReference type="InterPro" id="IPR012255">
    <property type="entry name" value="ETF_b"/>
</dbReference>
<keyword evidence="1" id="KW-0813">Transport</keyword>
<dbReference type="InterPro" id="IPR014729">
    <property type="entry name" value="Rossmann-like_a/b/a_fold"/>
</dbReference>
<evidence type="ECO:0000259" key="2">
    <source>
        <dbReference type="SMART" id="SM00893"/>
    </source>
</evidence>
<dbReference type="GO" id="GO:0009055">
    <property type="term" value="F:electron transfer activity"/>
    <property type="evidence" value="ECO:0007669"/>
    <property type="project" value="InterPro"/>
</dbReference>
<dbReference type="InterPro" id="IPR014730">
    <property type="entry name" value="ETF_a/b_N"/>
</dbReference>
<dbReference type="EMBL" id="AP021876">
    <property type="protein sequence ID" value="BBO79480.1"/>
    <property type="molecule type" value="Genomic_DNA"/>
</dbReference>
<gene>
    <name evidence="3" type="primary">fixA_2</name>
    <name evidence="4" type="synonym">fixA_4</name>
    <name evidence="3" type="ORF">DSCO28_00460</name>
    <name evidence="4" type="ORF">DSCO28_65680</name>
</gene>
<evidence type="ECO:0000313" key="5">
    <source>
        <dbReference type="Proteomes" id="UP000425960"/>
    </source>
</evidence>
<evidence type="ECO:0000256" key="1">
    <source>
        <dbReference type="ARBA" id="ARBA00022982"/>
    </source>
</evidence>
<name>A0A5K7ZM20_9BACT</name>
<dbReference type="PANTHER" id="PTHR21294">
    <property type="entry name" value="ELECTRON TRANSFER FLAVOPROTEIN BETA-SUBUNIT"/>
    <property type="match status" value="1"/>
</dbReference>
<dbReference type="Proteomes" id="UP000425960">
    <property type="component" value="Chromosome"/>
</dbReference>
<dbReference type="Gene3D" id="3.40.50.620">
    <property type="entry name" value="HUPs"/>
    <property type="match status" value="1"/>
</dbReference>
<dbReference type="Pfam" id="PF01012">
    <property type="entry name" value="ETF"/>
    <property type="match status" value="1"/>
</dbReference>
<dbReference type="SMART" id="SM00893">
    <property type="entry name" value="ETF"/>
    <property type="match status" value="1"/>
</dbReference>
<keyword evidence="1" id="KW-0249">Electron transport</keyword>
<accession>A0A5K7ZM20</accession>
<protein>
    <submittedName>
        <fullName evidence="3">Electron transfer flavoprotein subunit beta</fullName>
    </submittedName>
</protein>
<evidence type="ECO:0000313" key="3">
    <source>
        <dbReference type="EMBL" id="BBO79480.1"/>
    </source>
</evidence>
<dbReference type="EMBL" id="AP021876">
    <property type="protein sequence ID" value="BBO86002.1"/>
    <property type="molecule type" value="Genomic_DNA"/>
</dbReference>
<dbReference type="PANTHER" id="PTHR21294:SF17">
    <property type="entry name" value="PROTEIN FIXA"/>
    <property type="match status" value="1"/>
</dbReference>
<dbReference type="SUPFAM" id="SSF52402">
    <property type="entry name" value="Adenine nucleotide alpha hydrolases-like"/>
    <property type="match status" value="1"/>
</dbReference>
<reference evidence="3 5" key="1">
    <citation type="submission" date="2019-11" db="EMBL/GenBank/DDBJ databases">
        <title>Comparative genomics of hydrocarbon-degrading Desulfosarcina strains.</title>
        <authorList>
            <person name="Watanabe M."/>
            <person name="Kojima H."/>
            <person name="Fukui M."/>
        </authorList>
    </citation>
    <scope>NUCLEOTIDE SEQUENCE [LARGE SCALE GENOMIC DNA]</scope>
    <source>
        <strain evidence="3 5">28bB2T</strain>
    </source>
</reference>
<evidence type="ECO:0000313" key="4">
    <source>
        <dbReference type="EMBL" id="BBO86002.1"/>
    </source>
</evidence>
<organism evidence="3 5">
    <name type="scientific">Desulfosarcina ovata subsp. sediminis</name>
    <dbReference type="NCBI Taxonomy" id="885957"/>
    <lineage>
        <taxon>Bacteria</taxon>
        <taxon>Pseudomonadati</taxon>
        <taxon>Thermodesulfobacteriota</taxon>
        <taxon>Desulfobacteria</taxon>
        <taxon>Desulfobacterales</taxon>
        <taxon>Desulfosarcinaceae</taxon>
        <taxon>Desulfosarcina</taxon>
    </lineage>
</organism>
<sequence length="251" mass="27479">MHIAVLAKVVPDYEVPSADFELTDSRAHSRYTRMIGLYDENAIETGVQLKEACKAKLTIISYGKTEDISVLRKAIAMGGDALHLVMGDSDDPFVIAENLKMAIDGLGDVDLVLAGQQSADMDRGVVHSILAGMLGWQFLPQISRIQSEGDLWMVAQAHENGTRNLQFSGKGVLSITSIPENVPRIPVVRAIFAAKKKPVEKIEGIPGTPMNAKEVSVEIPKMESVCEFLPIEDMAETATTLLSKLREERYL</sequence>
<dbReference type="KEGG" id="dov:DSCO28_65680"/>
<proteinExistence type="predicted"/>